<dbReference type="Gene3D" id="3.40.50.1820">
    <property type="entry name" value="alpha/beta hydrolase"/>
    <property type="match status" value="1"/>
</dbReference>
<name>A0ABR6N4V6_9SPHN</name>
<keyword evidence="3" id="KW-1185">Reference proteome</keyword>
<sequence>MIDHRLHAPRAQRGGRHHQMQHQHRGRPVWHHRLQRAPRAVRQQTATNRAHFFHDVTRLSFGYSRGGAEVKEGVRRNWWRQGIPGSVLAHTPGIKAFSETDTPTI</sequence>
<dbReference type="Proteomes" id="UP000560131">
    <property type="component" value="Unassembled WGS sequence"/>
</dbReference>
<dbReference type="RefSeq" id="WP_184033958.1">
    <property type="nucleotide sequence ID" value="NZ_BAABAR010000007.1"/>
</dbReference>
<reference evidence="2 3" key="1">
    <citation type="submission" date="2020-08" db="EMBL/GenBank/DDBJ databases">
        <title>Genomic Encyclopedia of Type Strains, Phase IV (KMG-IV): sequencing the most valuable type-strain genomes for metagenomic binning, comparative biology and taxonomic classification.</title>
        <authorList>
            <person name="Goeker M."/>
        </authorList>
    </citation>
    <scope>NUCLEOTIDE SEQUENCE [LARGE SCALE GENOMIC DNA]</scope>
    <source>
        <strain evidence="2 3">DSM 101535</strain>
    </source>
</reference>
<feature type="compositionally biased region" description="Basic residues" evidence="1">
    <location>
        <begin position="7"/>
        <end position="29"/>
    </location>
</feature>
<dbReference type="InterPro" id="IPR029058">
    <property type="entry name" value="AB_hydrolase_fold"/>
</dbReference>
<evidence type="ECO:0000313" key="3">
    <source>
        <dbReference type="Proteomes" id="UP000560131"/>
    </source>
</evidence>
<gene>
    <name evidence="2" type="ORF">FHS97_001034</name>
</gene>
<organism evidence="2 3">
    <name type="scientific">Sphingomonas endophytica</name>
    <dbReference type="NCBI Taxonomy" id="869719"/>
    <lineage>
        <taxon>Bacteria</taxon>
        <taxon>Pseudomonadati</taxon>
        <taxon>Pseudomonadota</taxon>
        <taxon>Alphaproteobacteria</taxon>
        <taxon>Sphingomonadales</taxon>
        <taxon>Sphingomonadaceae</taxon>
        <taxon>Sphingomonas</taxon>
    </lineage>
</organism>
<evidence type="ECO:0000313" key="2">
    <source>
        <dbReference type="EMBL" id="MBB5725126.1"/>
    </source>
</evidence>
<protein>
    <submittedName>
        <fullName evidence="2">Uncharacterized protein</fullName>
    </submittedName>
</protein>
<evidence type="ECO:0000256" key="1">
    <source>
        <dbReference type="SAM" id="MobiDB-lite"/>
    </source>
</evidence>
<feature type="region of interest" description="Disordered" evidence="1">
    <location>
        <begin position="1"/>
        <end position="29"/>
    </location>
</feature>
<comment type="caution">
    <text evidence="2">The sequence shown here is derived from an EMBL/GenBank/DDBJ whole genome shotgun (WGS) entry which is preliminary data.</text>
</comment>
<proteinExistence type="predicted"/>
<dbReference type="EMBL" id="JACIJN010000002">
    <property type="protein sequence ID" value="MBB5725126.1"/>
    <property type="molecule type" value="Genomic_DNA"/>
</dbReference>
<accession>A0ABR6N4V6</accession>